<feature type="compositionally biased region" description="Basic and acidic residues" evidence="1">
    <location>
        <begin position="810"/>
        <end position="819"/>
    </location>
</feature>
<feature type="compositionally biased region" description="Low complexity" evidence="1">
    <location>
        <begin position="558"/>
        <end position="576"/>
    </location>
</feature>
<feature type="region of interest" description="Disordered" evidence="1">
    <location>
        <begin position="679"/>
        <end position="750"/>
    </location>
</feature>
<evidence type="ECO:0000313" key="3">
    <source>
        <dbReference type="Proteomes" id="UP000094819"/>
    </source>
</evidence>
<comment type="caution">
    <text evidence="2">The sequence shown here is derived from an EMBL/GenBank/DDBJ whole genome shotgun (WGS) entry which is preliminary data.</text>
</comment>
<feature type="region of interest" description="Disordered" evidence="1">
    <location>
        <begin position="501"/>
        <end position="643"/>
    </location>
</feature>
<evidence type="ECO:0000313" key="2">
    <source>
        <dbReference type="EMBL" id="ODN99499.1"/>
    </source>
</evidence>
<feature type="compositionally biased region" description="Basic and acidic residues" evidence="1">
    <location>
        <begin position="718"/>
        <end position="732"/>
    </location>
</feature>
<gene>
    <name evidence="2" type="ORF">L198_03343</name>
</gene>
<organism evidence="2 3">
    <name type="scientific">Cryptococcus wingfieldii CBS 7118</name>
    <dbReference type="NCBI Taxonomy" id="1295528"/>
    <lineage>
        <taxon>Eukaryota</taxon>
        <taxon>Fungi</taxon>
        <taxon>Dikarya</taxon>
        <taxon>Basidiomycota</taxon>
        <taxon>Agaricomycotina</taxon>
        <taxon>Tremellomycetes</taxon>
        <taxon>Tremellales</taxon>
        <taxon>Cryptococcaceae</taxon>
        <taxon>Cryptococcus</taxon>
    </lineage>
</organism>
<feature type="compositionally biased region" description="Acidic residues" evidence="1">
    <location>
        <begin position="466"/>
        <end position="475"/>
    </location>
</feature>
<feature type="compositionally biased region" description="Low complexity" evidence="1">
    <location>
        <begin position="602"/>
        <end position="611"/>
    </location>
</feature>
<feature type="region of interest" description="Disordered" evidence="1">
    <location>
        <begin position="455"/>
        <end position="476"/>
    </location>
</feature>
<feature type="region of interest" description="Disordered" evidence="1">
    <location>
        <begin position="790"/>
        <end position="831"/>
    </location>
</feature>
<proteinExistence type="predicted"/>
<feature type="compositionally biased region" description="Low complexity" evidence="1">
    <location>
        <begin position="59"/>
        <end position="72"/>
    </location>
</feature>
<feature type="compositionally biased region" description="Polar residues" evidence="1">
    <location>
        <begin position="135"/>
        <end position="146"/>
    </location>
</feature>
<reference evidence="2 3" key="1">
    <citation type="submission" date="2016-06" db="EMBL/GenBank/DDBJ databases">
        <title>Evolution of pathogenesis and genome organization in the Tremellales.</title>
        <authorList>
            <person name="Cuomo C."/>
            <person name="Litvintseva A."/>
            <person name="Heitman J."/>
            <person name="Chen Y."/>
            <person name="Sun S."/>
            <person name="Springer D."/>
            <person name="Dromer F."/>
            <person name="Young S."/>
            <person name="Zeng Q."/>
            <person name="Chapman S."/>
            <person name="Gujja S."/>
            <person name="Saif S."/>
            <person name="Birren B."/>
        </authorList>
    </citation>
    <scope>NUCLEOTIDE SEQUENCE [LARGE SCALE GENOMIC DNA]</scope>
    <source>
        <strain evidence="2 3">CBS 7118</strain>
    </source>
</reference>
<accession>A0A1E3JF56</accession>
<dbReference type="Proteomes" id="UP000094819">
    <property type="component" value="Unassembled WGS sequence"/>
</dbReference>
<name>A0A1E3JF56_9TREE</name>
<evidence type="ECO:0000256" key="1">
    <source>
        <dbReference type="SAM" id="MobiDB-lite"/>
    </source>
</evidence>
<sequence length="858" mass="93028">MFSYADLTPREKMRLAREAFLDAEREEAELQRHSSVPRQRHRLSNAPSVDESVDEDSLSRTSSLRSRSSRSSNGPPPSFHLPATPYTPSSPAPSLPLPPLPSPSTSLRDFDPNASTSHSTRQRSRLPSDHARPSETASLGCSSTSRMLRRESSIEGLRYDIASASRSFRVTKRTSTASITSSISSAWSKRSSSYFDGEDLLKDPELAFLPQALPYPKIGRSLARLSTTSSLEPHSPLADKEPVYSRAARLSVASTISSPGSLSYTPSSSSSTSLPTDIDSPLVQFGGLPHRNYPSPFAAMGVAPRRRSSLATHVLQVTEEDDGEKEDGSTVWVDLSAPLTLAKPVLAPAAEIQVVEEILASPPMSPAVKTHQRNDSTLSAIMAFPIPPDRIEKKRTPPPLLLPEPPRIIEDKLVDEPLPYMTGETVSEETQVEEQTQQCPLSPQLGDLLKSVTRAKRRRTSVSECDGSETDESDIDMAAPLIQAALSSKILTPRSRLLRQRPSLPPVSLQRPAHFQQRTLSSPSVPLRSFGADKGWSGSESEEEGWQGMKESKKFGPRRTASAAAASRRASATPSPGLGINVDQDLTPKSSRLFPPSSTDMSPSLTPTSRSPSHKRLSSLSTSTAASTELPQTPMTSLMLPNLCPSSAHSVDMHRKGSNTSDISVTSIGVALAGPGDFPWGASSPPNSPVRAAFRRPGSQRSLPSSTSFSSLSLSRSTSDKGRRLSKKDSKIFTKRQLPAPRQEVEGWGKPEILLDDETWGEDDSPTSVRSYSSVSSRASLHRGLNTIHLDEYSSDEEPTPLLSSGKWDATPRPDRETPKPGMGAYGRVPSPEMWMNMGEVASLMDEGLDGMESDGEW</sequence>
<feature type="region of interest" description="Disordered" evidence="1">
    <location>
        <begin position="25"/>
        <end position="147"/>
    </location>
</feature>
<dbReference type="OrthoDB" id="2575496at2759"/>
<dbReference type="GeneID" id="30192556"/>
<dbReference type="AlphaFoldDB" id="A0A1E3JF56"/>
<protein>
    <submittedName>
        <fullName evidence="2">Uncharacterized protein</fullName>
    </submittedName>
</protein>
<dbReference type="EMBL" id="AWGH01000008">
    <property type="protein sequence ID" value="ODN99499.1"/>
    <property type="molecule type" value="Genomic_DNA"/>
</dbReference>
<feature type="compositionally biased region" description="Pro residues" evidence="1">
    <location>
        <begin position="88"/>
        <end position="102"/>
    </location>
</feature>
<dbReference type="RefSeq" id="XP_019032576.1">
    <property type="nucleotide sequence ID" value="XM_019175473.1"/>
</dbReference>
<feature type="compositionally biased region" description="Low complexity" evidence="1">
    <location>
        <begin position="618"/>
        <end position="628"/>
    </location>
</feature>
<keyword evidence="3" id="KW-1185">Reference proteome</keyword>
<feature type="compositionally biased region" description="Low complexity" evidence="1">
    <location>
        <begin position="699"/>
        <end position="717"/>
    </location>
</feature>
<feature type="region of interest" description="Disordered" evidence="1">
    <location>
        <begin position="257"/>
        <end position="276"/>
    </location>
</feature>